<dbReference type="Proteomes" id="UP000032545">
    <property type="component" value="Unassembled WGS sequence"/>
</dbReference>
<dbReference type="EC" id="3.1.2.4" evidence="2"/>
<evidence type="ECO:0000256" key="2">
    <source>
        <dbReference type="ARBA" id="ARBA00011915"/>
    </source>
</evidence>
<dbReference type="OrthoDB" id="9790967at2"/>
<feature type="compositionally biased region" description="Low complexity" evidence="4">
    <location>
        <begin position="1"/>
        <end position="18"/>
    </location>
</feature>
<dbReference type="NCBIfam" id="NF004127">
    <property type="entry name" value="PRK05617.1"/>
    <property type="match status" value="1"/>
</dbReference>
<keyword evidence="6" id="KW-0456">Lyase</keyword>
<feature type="region of interest" description="Disordered" evidence="4">
    <location>
        <begin position="1"/>
        <end position="55"/>
    </location>
</feature>
<dbReference type="AlphaFoldDB" id="A0A0D8BFP8"/>
<sequence>MLSDPMLSDSVLSDSVLSDSKDGESMSPHAADAPYRTGSAPGTAPEPEVLVRREGQGGRLGRLTLNRPRSINALTGTMVGLLDAALRDWADDPTVAAVVIDGAGERGLCAGGDIRAIRAAVLAGTPERALAFWADEYRLNARIGRFPKPYIAIMDGIVMGGGIGVSAHGGVRIVTERSVLSMPEVGIGFIPDVGGTWLLSHAPGELGTHLALTAARIGAADAITAGLADHYLPADRIPELLDALRHAADPAAALAAFDFAAHTPPPGHLTTDRAWIDELYRSDKVTEIVAALAASPMPAAAADAAEIGSKCPTSLTVTLRALRAARSMTSLEAALDQEYRLARATLTTADLVEGIRAAVVDKDRNPRWSPASLDEVDPAEIDRFFAPVDDELSLAAAQPDTAAQSPVPAR</sequence>
<dbReference type="Pfam" id="PF16113">
    <property type="entry name" value="ECH_2"/>
    <property type="match status" value="1"/>
</dbReference>
<dbReference type="EMBL" id="JYFN01000016">
    <property type="protein sequence ID" value="KJE23113.1"/>
    <property type="molecule type" value="Genomic_DNA"/>
</dbReference>
<name>A0A0D8BFP8_9ACTN</name>
<accession>A0A0D8BFP8</accession>
<dbReference type="GO" id="GO:0016829">
    <property type="term" value="F:lyase activity"/>
    <property type="evidence" value="ECO:0007669"/>
    <property type="project" value="UniProtKB-KW"/>
</dbReference>
<dbReference type="GO" id="GO:0006574">
    <property type="term" value="P:L-valine catabolic process"/>
    <property type="evidence" value="ECO:0007669"/>
    <property type="project" value="TreeGrafter"/>
</dbReference>
<dbReference type="PATRIC" id="fig|1502723.3.peg.1642"/>
<gene>
    <name evidence="6" type="ORF">FF36_02541</name>
</gene>
<evidence type="ECO:0000256" key="3">
    <source>
        <dbReference type="ARBA" id="ARBA00022801"/>
    </source>
</evidence>
<evidence type="ECO:0000256" key="1">
    <source>
        <dbReference type="ARBA" id="ARBA00001709"/>
    </source>
</evidence>
<dbReference type="InterPro" id="IPR045004">
    <property type="entry name" value="ECH_dom"/>
</dbReference>
<dbReference type="PANTHER" id="PTHR43176">
    <property type="entry name" value="3-HYDROXYISOBUTYRYL-COA HYDROLASE-RELATED"/>
    <property type="match status" value="1"/>
</dbReference>
<evidence type="ECO:0000259" key="5">
    <source>
        <dbReference type="Pfam" id="PF16113"/>
    </source>
</evidence>
<dbReference type="CDD" id="cd06558">
    <property type="entry name" value="crotonase-like"/>
    <property type="match status" value="1"/>
</dbReference>
<dbReference type="GO" id="GO:0005829">
    <property type="term" value="C:cytosol"/>
    <property type="evidence" value="ECO:0007669"/>
    <property type="project" value="TreeGrafter"/>
</dbReference>
<dbReference type="InterPro" id="IPR029045">
    <property type="entry name" value="ClpP/crotonase-like_dom_sf"/>
</dbReference>
<keyword evidence="7" id="KW-1185">Reference proteome</keyword>
<dbReference type="Gene3D" id="3.90.226.10">
    <property type="entry name" value="2-enoyl-CoA Hydratase, Chain A, domain 1"/>
    <property type="match status" value="1"/>
</dbReference>
<feature type="domain" description="Enoyl-CoA hydratase/isomerase" evidence="5">
    <location>
        <begin position="61"/>
        <end position="385"/>
    </location>
</feature>
<reference evidence="6 7" key="2">
    <citation type="journal article" date="2016" name="Genome Announc.">
        <title>Permanent Draft Genome Sequences for Two Variants of Frankia sp. Strain CpI1, the First Frankia Strain Isolated from Root Nodules of Comptonia peregrina.</title>
        <authorList>
            <person name="Oshone R."/>
            <person name="Hurst S.G.IV."/>
            <person name="Abebe-Akele F."/>
            <person name="Simpson S."/>
            <person name="Morris K."/>
            <person name="Thomas W.K."/>
            <person name="Tisa L.S."/>
        </authorList>
    </citation>
    <scope>NUCLEOTIDE SEQUENCE [LARGE SCALE GENOMIC DNA]</scope>
    <source>
        <strain evidence="7">CpI1-S</strain>
    </source>
</reference>
<comment type="caution">
    <text evidence="6">The sequence shown here is derived from an EMBL/GenBank/DDBJ whole genome shotgun (WGS) entry which is preliminary data.</text>
</comment>
<protein>
    <recommendedName>
        <fullName evidence="2">3-hydroxyisobutyryl-CoA hydrolase</fullName>
        <ecNumber evidence="2">3.1.2.4</ecNumber>
    </recommendedName>
</protein>
<keyword evidence="3" id="KW-0378">Hydrolase</keyword>
<proteinExistence type="predicted"/>
<comment type="catalytic activity">
    <reaction evidence="1">
        <text>3-hydroxy-2-methylpropanoyl-CoA + H2O = 3-hydroxy-2-methylpropanoate + CoA + H(+)</text>
        <dbReference type="Rhea" id="RHEA:20888"/>
        <dbReference type="ChEBI" id="CHEBI:11805"/>
        <dbReference type="ChEBI" id="CHEBI:15377"/>
        <dbReference type="ChEBI" id="CHEBI:15378"/>
        <dbReference type="ChEBI" id="CHEBI:57287"/>
        <dbReference type="ChEBI" id="CHEBI:57340"/>
        <dbReference type="EC" id="3.1.2.4"/>
    </reaction>
</comment>
<evidence type="ECO:0000313" key="6">
    <source>
        <dbReference type="EMBL" id="KJE23113.1"/>
    </source>
</evidence>
<dbReference type="InterPro" id="IPR032259">
    <property type="entry name" value="HIBYL-CoA-H"/>
</dbReference>
<dbReference type="PANTHER" id="PTHR43176:SF3">
    <property type="entry name" value="3-HYDROXYISOBUTYRYL-COA HYDROLASE, MITOCHONDRIAL"/>
    <property type="match status" value="1"/>
</dbReference>
<evidence type="ECO:0000256" key="4">
    <source>
        <dbReference type="SAM" id="MobiDB-lite"/>
    </source>
</evidence>
<organism evidence="6 7">
    <name type="scientific">Frankia torreyi</name>
    <dbReference type="NCBI Taxonomy" id="1856"/>
    <lineage>
        <taxon>Bacteria</taxon>
        <taxon>Bacillati</taxon>
        <taxon>Actinomycetota</taxon>
        <taxon>Actinomycetes</taxon>
        <taxon>Frankiales</taxon>
        <taxon>Frankiaceae</taxon>
        <taxon>Frankia</taxon>
    </lineage>
</organism>
<dbReference type="GO" id="GO:0003860">
    <property type="term" value="F:3-hydroxyisobutyryl-CoA hydrolase activity"/>
    <property type="evidence" value="ECO:0007669"/>
    <property type="project" value="UniProtKB-EC"/>
</dbReference>
<evidence type="ECO:0000313" key="7">
    <source>
        <dbReference type="Proteomes" id="UP000032545"/>
    </source>
</evidence>
<reference evidence="7" key="1">
    <citation type="submission" date="2015-02" db="EMBL/GenBank/DDBJ databases">
        <title>Draft Genome of Frankia sp. CpI1-S.</title>
        <authorList>
            <person name="Oshone R.T."/>
            <person name="Ngom M."/>
            <person name="Ghodhbane-Gtari F."/>
            <person name="Gtari M."/>
            <person name="Morris K."/>
            <person name="Thomas K."/>
            <person name="Sen A."/>
            <person name="Tisa L.S."/>
        </authorList>
    </citation>
    <scope>NUCLEOTIDE SEQUENCE [LARGE SCALE GENOMIC DNA]</scope>
    <source>
        <strain evidence="7">CpI1-S</strain>
    </source>
</reference>
<dbReference type="SUPFAM" id="SSF52096">
    <property type="entry name" value="ClpP/crotonase"/>
    <property type="match status" value="1"/>
</dbReference>